<comment type="caution">
    <text evidence="1">The sequence shown here is derived from an EMBL/GenBank/DDBJ whole genome shotgun (WGS) entry which is preliminary data.</text>
</comment>
<sequence length="339" mass="38482">MTDMENLFEDRVVFFLVLANADNAFLGITSVEDLWKVRPRDGESIFTFQWQNEVLELPVFRKAQAHGVTEKAWTCASMFRQLSDIIQKAGYRKGTITIHTIRRGMANVADDKLTPGVRNQLLGWSASDTYGKSDSYGKSYISRIPGADGQNLFLDKAPSKSHINLLRSAGRHQNVALPQKMSADALFAFENSLEMRALDARLATKTLDGSERKRIYTEMQNLKQKALLRYQEQWLEDDYIRTVSVGARETPGQPSRPQYEALSNVEHDFDVLRPFMPERSRLADMLYTSASCFDPARKEAVQDLTAICVSKDQRVIYRPNEVRLGGRCPVPDCRKTMNG</sequence>
<evidence type="ECO:0000313" key="2">
    <source>
        <dbReference type="Proteomes" id="UP001276659"/>
    </source>
</evidence>
<protein>
    <submittedName>
        <fullName evidence="1">Uncharacterized protein</fullName>
    </submittedName>
</protein>
<dbReference type="PANTHER" id="PTHR37535:SF3">
    <property type="entry name" value="FLUG DOMAIN-CONTAINING PROTEIN"/>
    <property type="match status" value="1"/>
</dbReference>
<organism evidence="1 2">
    <name type="scientific">Lepraria neglecta</name>
    <dbReference type="NCBI Taxonomy" id="209136"/>
    <lineage>
        <taxon>Eukaryota</taxon>
        <taxon>Fungi</taxon>
        <taxon>Dikarya</taxon>
        <taxon>Ascomycota</taxon>
        <taxon>Pezizomycotina</taxon>
        <taxon>Lecanoromycetes</taxon>
        <taxon>OSLEUM clade</taxon>
        <taxon>Lecanoromycetidae</taxon>
        <taxon>Lecanorales</taxon>
        <taxon>Lecanorineae</taxon>
        <taxon>Stereocaulaceae</taxon>
        <taxon>Lepraria</taxon>
    </lineage>
</organism>
<dbReference type="InterPro" id="IPR021842">
    <property type="entry name" value="DUF3435"/>
</dbReference>
<dbReference type="EMBL" id="JASNWA010000003">
    <property type="protein sequence ID" value="KAK3178123.1"/>
    <property type="molecule type" value="Genomic_DNA"/>
</dbReference>
<evidence type="ECO:0000313" key="1">
    <source>
        <dbReference type="EMBL" id="KAK3178123.1"/>
    </source>
</evidence>
<keyword evidence="2" id="KW-1185">Reference proteome</keyword>
<dbReference type="Pfam" id="PF11917">
    <property type="entry name" value="DUF3435"/>
    <property type="match status" value="1"/>
</dbReference>
<reference evidence="1" key="1">
    <citation type="submission" date="2022-11" db="EMBL/GenBank/DDBJ databases">
        <title>Chromosomal genome sequence assembly and mating type (MAT) locus characterization of the leprose asexual lichenized fungus Lepraria neglecta (Nyl.) Erichsen.</title>
        <authorList>
            <person name="Allen J.L."/>
            <person name="Pfeffer B."/>
        </authorList>
    </citation>
    <scope>NUCLEOTIDE SEQUENCE</scope>
    <source>
        <strain evidence="1">Allen 5258</strain>
    </source>
</reference>
<name>A0AAE0DR98_9LECA</name>
<gene>
    <name evidence="1" type="ORF">OEA41_000256</name>
</gene>
<proteinExistence type="predicted"/>
<dbReference type="Proteomes" id="UP001276659">
    <property type="component" value="Unassembled WGS sequence"/>
</dbReference>
<dbReference type="AlphaFoldDB" id="A0AAE0DR98"/>
<dbReference type="PANTHER" id="PTHR37535">
    <property type="entry name" value="FLUG DOMAIN PROTEIN"/>
    <property type="match status" value="1"/>
</dbReference>
<accession>A0AAE0DR98</accession>